<dbReference type="PANTHER" id="PTHR16026:SF0">
    <property type="entry name" value="CARTILAGE ACIDIC PROTEIN 1"/>
    <property type="match status" value="1"/>
</dbReference>
<feature type="transmembrane region" description="Helical" evidence="8">
    <location>
        <begin position="118"/>
        <end position="138"/>
    </location>
</feature>
<dbReference type="Gene3D" id="2.130.10.130">
    <property type="entry name" value="Integrin alpha, N-terminal"/>
    <property type="match status" value="1"/>
</dbReference>
<dbReference type="RefSeq" id="WP_095509504.1">
    <property type="nucleotide sequence ID" value="NZ_MQWD01000001.1"/>
</dbReference>
<comment type="subcellular location">
    <subcellularLocation>
        <location evidence="1">Cell membrane</location>
        <topology evidence="1">Multi-pass membrane protein</topology>
    </subcellularLocation>
</comment>
<accession>A0A271IX82</accession>
<feature type="transmembrane region" description="Helical" evidence="8">
    <location>
        <begin position="339"/>
        <end position="358"/>
    </location>
</feature>
<feature type="domain" description="ASPIC/UnbV" evidence="9">
    <location>
        <begin position="994"/>
        <end position="1061"/>
    </location>
</feature>
<evidence type="ECO:0000259" key="9">
    <source>
        <dbReference type="Pfam" id="PF07593"/>
    </source>
</evidence>
<feature type="transmembrane region" description="Helical" evidence="8">
    <location>
        <begin position="304"/>
        <end position="333"/>
    </location>
</feature>
<dbReference type="InterPro" id="IPR027039">
    <property type="entry name" value="Crtac1"/>
</dbReference>
<feature type="transmembrane region" description="Helical" evidence="8">
    <location>
        <begin position="158"/>
        <end position="177"/>
    </location>
</feature>
<dbReference type="Pfam" id="PF03773">
    <property type="entry name" value="ArsP_1"/>
    <property type="match status" value="1"/>
</dbReference>
<reference evidence="10 11" key="1">
    <citation type="submission" date="2016-11" db="EMBL/GenBank/DDBJ databases">
        <title>Study of marine rhodopsin-containing bacteria.</title>
        <authorList>
            <person name="Yoshizawa S."/>
            <person name="Kumagai Y."/>
            <person name="Kogure K."/>
        </authorList>
    </citation>
    <scope>NUCLEOTIDE SEQUENCE [LARGE SCALE GENOMIC DNA]</scope>
    <source>
        <strain evidence="10 11">SAORIC-28</strain>
    </source>
</reference>
<proteinExistence type="inferred from homology"/>
<protein>
    <recommendedName>
        <fullName evidence="9">ASPIC/UnbV domain-containing protein</fullName>
    </recommendedName>
</protein>
<evidence type="ECO:0000256" key="6">
    <source>
        <dbReference type="ARBA" id="ARBA00022989"/>
    </source>
</evidence>
<dbReference type="InterPro" id="IPR013517">
    <property type="entry name" value="FG-GAP"/>
</dbReference>
<evidence type="ECO:0000256" key="2">
    <source>
        <dbReference type="ARBA" id="ARBA00006386"/>
    </source>
</evidence>
<evidence type="ECO:0000256" key="8">
    <source>
        <dbReference type="SAM" id="Phobius"/>
    </source>
</evidence>
<feature type="transmembrane region" description="Helical" evidence="8">
    <location>
        <begin position="184"/>
        <end position="201"/>
    </location>
</feature>
<name>A0A271IX82_9BACT</name>
<evidence type="ECO:0000256" key="7">
    <source>
        <dbReference type="ARBA" id="ARBA00023136"/>
    </source>
</evidence>
<gene>
    <name evidence="10" type="ORF">BSZ37_05095</name>
</gene>
<organism evidence="10 11">
    <name type="scientific">Rubrivirga marina</name>
    <dbReference type="NCBI Taxonomy" id="1196024"/>
    <lineage>
        <taxon>Bacteria</taxon>
        <taxon>Pseudomonadati</taxon>
        <taxon>Rhodothermota</taxon>
        <taxon>Rhodothermia</taxon>
        <taxon>Rhodothermales</taxon>
        <taxon>Rubricoccaceae</taxon>
        <taxon>Rubrivirga</taxon>
    </lineage>
</organism>
<sequence>MSSVLALPQPRRIDKRLVLTALLLLVTAFAFWTGSRYPSLNEKAMMGGDADVEGLAFTRVVEVDPAGSALERIGANALNWAATNRQGMTFGVLFAGIVLTILPLVTRIRPRGRMTGTLLGVAMGAPLGVCVNCAVPIAEGLHKGGARGETTLAAMLSSPTLNVVVLSMTFALFPVWLAGLKLGMTLAFIVFAVPLLVRVLWPSDALAPTAAELAPAGPTLGPELPAAPALAEATGPDPEPASWLDAAGWTVRALARNLWYIVKTTVPLMALAGLLGAIAVTLVPWESLSEGLPALDVGRATTRALLALGGVALLGAFLPCPIAFDVIICAILGAAGVPLPYVAVMFVTLGLFSAYPLLQIWRTMSRPTAIGLYLGVAALGLAAGWTTALVQPRLDARTEAAVVEAFADAGDQPVARPAFPTEALSADRVAALIAPFATGPGERRSAEGGSVETLALAAVGGEAVAPAFTHLFGPDLGIDEPSNESPNRYLTGVMMNRAAASGDVHGDGWADLVFTSEAGVGLYANVGGERYVRQDVAVPALDSARVGNAALVDLDGDGALDLVVATIGGGNHVVYNDGGAFTEAGHAVLLNVEGAYWTTSLAFGDLDRDGDLDVVLGNTAALNARRPGHPEVRSSFESARDAILTNEGGRGAFALRPLPATPGETLSTLLSDLDGDGDLDLFVGNDFNAPDVLYEGDGRGGFRQLLHSEGVVPHSTITTMSLASADLDNDLVPEVFVAQISPSQTLSPILSPADACADRPDLQRAACEAAHRTATTTFDAQVDKNPAMCLELADAVARQGCVATYLVFKRRSARDDASACREVGPRWPLHRRLCAAYDEPVAPVTDAEAAEAIPDKRGLHNVLLRRDGDGYADIAETVGLDRTAWTWDARFNDFDQDGWLDLFSVAGSPLSRRSHRNSLFRNLGDGRFEDVTEAVGLGSWLPTFAASRVDLDRDGDLDLVVPTALGPVDVYRNEARGHALQIALRDETGQNPFGVGAVVTVRTPSGRTMMREVQASGGFLSFDEPIAHFGLGAEAEAAEVEVRWPTGRTTRVENLAAGARHTIRRER</sequence>
<evidence type="ECO:0000256" key="1">
    <source>
        <dbReference type="ARBA" id="ARBA00004651"/>
    </source>
</evidence>
<keyword evidence="3" id="KW-1003">Cell membrane</keyword>
<evidence type="ECO:0000313" key="11">
    <source>
        <dbReference type="Proteomes" id="UP000216339"/>
    </source>
</evidence>
<dbReference type="OrthoDB" id="9816120at2"/>
<dbReference type="SUPFAM" id="SSF69318">
    <property type="entry name" value="Integrin alpha N-terminal domain"/>
    <property type="match status" value="1"/>
</dbReference>
<keyword evidence="4 8" id="KW-0812">Transmembrane</keyword>
<feature type="transmembrane region" description="Helical" evidence="8">
    <location>
        <begin position="258"/>
        <end position="283"/>
    </location>
</feature>
<dbReference type="InterPro" id="IPR011519">
    <property type="entry name" value="UnbV_ASPIC"/>
</dbReference>
<dbReference type="Pfam" id="PF13517">
    <property type="entry name" value="FG-GAP_3"/>
    <property type="match status" value="3"/>
</dbReference>
<comment type="similarity">
    <text evidence="2">Belongs to the UPF0718 family.</text>
</comment>
<evidence type="ECO:0000256" key="3">
    <source>
        <dbReference type="ARBA" id="ARBA00022475"/>
    </source>
</evidence>
<keyword evidence="7 8" id="KW-0472">Membrane</keyword>
<feature type="transmembrane region" description="Helical" evidence="8">
    <location>
        <begin position="88"/>
        <end position="106"/>
    </location>
</feature>
<evidence type="ECO:0000256" key="4">
    <source>
        <dbReference type="ARBA" id="ARBA00022692"/>
    </source>
</evidence>
<dbReference type="GO" id="GO:0005886">
    <property type="term" value="C:plasma membrane"/>
    <property type="evidence" value="ECO:0007669"/>
    <property type="project" value="UniProtKB-SubCell"/>
</dbReference>
<evidence type="ECO:0000256" key="5">
    <source>
        <dbReference type="ARBA" id="ARBA00022729"/>
    </source>
</evidence>
<dbReference type="AlphaFoldDB" id="A0A271IX82"/>
<dbReference type="InterPro" id="IPR005524">
    <property type="entry name" value="DUF318"/>
</dbReference>
<dbReference type="PANTHER" id="PTHR16026">
    <property type="entry name" value="CARTILAGE ACIDIC PROTEIN 1"/>
    <property type="match status" value="1"/>
</dbReference>
<feature type="transmembrane region" description="Helical" evidence="8">
    <location>
        <begin position="370"/>
        <end position="390"/>
    </location>
</feature>
<keyword evidence="11" id="KW-1185">Reference proteome</keyword>
<evidence type="ECO:0000313" key="10">
    <source>
        <dbReference type="EMBL" id="PAP75861.1"/>
    </source>
</evidence>
<dbReference type="EMBL" id="MQWD01000001">
    <property type="protein sequence ID" value="PAP75861.1"/>
    <property type="molecule type" value="Genomic_DNA"/>
</dbReference>
<keyword evidence="5" id="KW-0732">Signal</keyword>
<keyword evidence="6 8" id="KW-1133">Transmembrane helix</keyword>
<dbReference type="InterPro" id="IPR028994">
    <property type="entry name" value="Integrin_alpha_N"/>
</dbReference>
<dbReference type="Proteomes" id="UP000216339">
    <property type="component" value="Unassembled WGS sequence"/>
</dbReference>
<dbReference type="Pfam" id="PF07593">
    <property type="entry name" value="UnbV_ASPIC"/>
    <property type="match status" value="1"/>
</dbReference>
<comment type="caution">
    <text evidence="10">The sequence shown here is derived from an EMBL/GenBank/DDBJ whole genome shotgun (WGS) entry which is preliminary data.</text>
</comment>